<feature type="non-terminal residue" evidence="1">
    <location>
        <position position="1"/>
    </location>
</feature>
<protein>
    <submittedName>
        <fullName evidence="1">Acid phosphatase 1-like</fullName>
    </submittedName>
</protein>
<reference evidence="1 2" key="1">
    <citation type="journal article" date="2023" name="Science">
        <title>Complex scaffold remodeling in plant triterpene biosynthesis.</title>
        <authorList>
            <person name="De La Pena R."/>
            <person name="Hodgson H."/>
            <person name="Liu J.C."/>
            <person name="Stephenson M.J."/>
            <person name="Martin A.C."/>
            <person name="Owen C."/>
            <person name="Harkess A."/>
            <person name="Leebens-Mack J."/>
            <person name="Jimenez L.E."/>
            <person name="Osbourn A."/>
            <person name="Sattely E.S."/>
        </authorList>
    </citation>
    <scope>NUCLEOTIDE SEQUENCE [LARGE SCALE GENOMIC DNA]</scope>
    <source>
        <strain evidence="2">cv. JPN11</strain>
        <tissue evidence="1">Leaf</tissue>
    </source>
</reference>
<sequence length="246" mass="28098">AVKHLQKQYSMRLLTFIFFTLFAATSAAASGFSCLSWRLGVETNNIRDWATVPKLCADYMADYITGGQYLEDSKFVSHQAFRYAKNLKLVGDGNDVWIFDVDETVFSHVDVFAKYRFGTEPFDRRAVMEYLKKNMAPALPESLKLYRKLKSLGIKIVFLTGRNESLREVTESNLKNAGYSSWEKVLLRDSSNLNQTQKKYKSSKRTELVMSGYRIVGNIGDQWSDLLGDNPGNRTFKLPNPIYYAA</sequence>
<proteinExistence type="predicted"/>
<name>A0ACC1Y4A5_MELAZ</name>
<evidence type="ECO:0000313" key="1">
    <source>
        <dbReference type="EMBL" id="KAJ4718013.1"/>
    </source>
</evidence>
<dbReference type="EMBL" id="CM051398">
    <property type="protein sequence ID" value="KAJ4718013.1"/>
    <property type="molecule type" value="Genomic_DNA"/>
</dbReference>
<comment type="caution">
    <text evidence="1">The sequence shown here is derived from an EMBL/GenBank/DDBJ whole genome shotgun (WGS) entry which is preliminary data.</text>
</comment>
<gene>
    <name evidence="1" type="ORF">OWV82_009751</name>
</gene>
<accession>A0ACC1Y4A5</accession>
<keyword evidence="2" id="KW-1185">Reference proteome</keyword>
<dbReference type="Proteomes" id="UP001164539">
    <property type="component" value="Chromosome 5"/>
</dbReference>
<evidence type="ECO:0000313" key="2">
    <source>
        <dbReference type="Proteomes" id="UP001164539"/>
    </source>
</evidence>
<organism evidence="1 2">
    <name type="scientific">Melia azedarach</name>
    <name type="common">Chinaberry tree</name>
    <dbReference type="NCBI Taxonomy" id="155640"/>
    <lineage>
        <taxon>Eukaryota</taxon>
        <taxon>Viridiplantae</taxon>
        <taxon>Streptophyta</taxon>
        <taxon>Embryophyta</taxon>
        <taxon>Tracheophyta</taxon>
        <taxon>Spermatophyta</taxon>
        <taxon>Magnoliopsida</taxon>
        <taxon>eudicotyledons</taxon>
        <taxon>Gunneridae</taxon>
        <taxon>Pentapetalae</taxon>
        <taxon>rosids</taxon>
        <taxon>malvids</taxon>
        <taxon>Sapindales</taxon>
        <taxon>Meliaceae</taxon>
        <taxon>Melia</taxon>
    </lineage>
</organism>